<proteinExistence type="predicted"/>
<accession>A0A4P6YBQ4</accession>
<organism evidence="1 2">
    <name type="scientific">Flavobacterium nackdongense</name>
    <dbReference type="NCBI Taxonomy" id="2547394"/>
    <lineage>
        <taxon>Bacteria</taxon>
        <taxon>Pseudomonadati</taxon>
        <taxon>Bacteroidota</taxon>
        <taxon>Flavobacteriia</taxon>
        <taxon>Flavobacteriales</taxon>
        <taxon>Flavobacteriaceae</taxon>
        <taxon>Flavobacterium</taxon>
    </lineage>
</organism>
<dbReference type="EMBL" id="CP037933">
    <property type="protein sequence ID" value="QBN17760.1"/>
    <property type="molecule type" value="Genomic_DNA"/>
</dbReference>
<dbReference type="Proteomes" id="UP000291124">
    <property type="component" value="Chromosome"/>
</dbReference>
<reference evidence="2" key="1">
    <citation type="submission" date="2019-03" db="EMBL/GenBank/DDBJ databases">
        <title>Flavobacterium sp.</title>
        <authorList>
            <person name="Kim H."/>
        </authorList>
    </citation>
    <scope>NUCLEOTIDE SEQUENCE [LARGE SCALE GENOMIC DNA]</scope>
    <source>
        <strain evidence="2">GS13</strain>
    </source>
</reference>
<dbReference type="RefSeq" id="WP_133275291.1">
    <property type="nucleotide sequence ID" value="NZ_CP037933.1"/>
</dbReference>
<dbReference type="AlphaFoldDB" id="A0A4P6YBQ4"/>
<dbReference type="KEGG" id="fnk:E1750_02725"/>
<dbReference type="OrthoDB" id="964950at2"/>
<name>A0A4P6YBQ4_9FLAO</name>
<sequence length="71" mass="8047">MEALKIEILNPKALQLIKEMQDLNYIKVTDAPVSKLQSYLKKMRKNASTAPSLEEIANIVAEVRAERYGTK</sequence>
<protein>
    <submittedName>
        <fullName evidence="1">Uncharacterized protein</fullName>
    </submittedName>
</protein>
<evidence type="ECO:0000313" key="1">
    <source>
        <dbReference type="EMBL" id="QBN17760.1"/>
    </source>
</evidence>
<keyword evidence="2" id="KW-1185">Reference proteome</keyword>
<gene>
    <name evidence="1" type="ORF">E1750_02725</name>
</gene>
<evidence type="ECO:0000313" key="2">
    <source>
        <dbReference type="Proteomes" id="UP000291124"/>
    </source>
</evidence>